<feature type="compositionally biased region" description="Acidic residues" evidence="1">
    <location>
        <begin position="182"/>
        <end position="194"/>
    </location>
</feature>
<evidence type="ECO:0000313" key="4">
    <source>
        <dbReference type="EMBL" id="CAB5063373.1"/>
    </source>
</evidence>
<evidence type="ECO:0000256" key="1">
    <source>
        <dbReference type="SAM" id="MobiDB-lite"/>
    </source>
</evidence>
<dbReference type="EMBL" id="CAFBQW010000030">
    <property type="protein sequence ID" value="CAB5063373.1"/>
    <property type="molecule type" value="Genomic_DNA"/>
</dbReference>
<dbReference type="NCBIfam" id="TIGR03440">
    <property type="entry name" value="egtB_TIGR03440"/>
    <property type="match status" value="1"/>
</dbReference>
<feature type="region of interest" description="Disordered" evidence="1">
    <location>
        <begin position="178"/>
        <end position="210"/>
    </location>
</feature>
<dbReference type="AlphaFoldDB" id="A0A6J7UBM2"/>
<feature type="region of interest" description="Disordered" evidence="1">
    <location>
        <begin position="1"/>
        <end position="26"/>
    </location>
</feature>
<dbReference type="InterPro" id="IPR017806">
    <property type="entry name" value="EgtB"/>
</dbReference>
<dbReference type="GO" id="GO:0052699">
    <property type="term" value="P:ergothioneine biosynthetic process"/>
    <property type="evidence" value="ECO:0007669"/>
    <property type="project" value="InterPro"/>
</dbReference>
<dbReference type="InterPro" id="IPR005532">
    <property type="entry name" value="SUMF_dom"/>
</dbReference>
<sequence length="467" mass="52074">MARNSMIQPEVSQPDSQLSQNQTQVDDLLRVRELTEQLSAPLSPEDQTVQSMPDASPTKWHRAHTTWFFETFLLQPHLEGYEPFNPEFAHLFNSYYESLGSRHPRAERGLLSRPSAEEVGSYRGYVDAELNRLFETEGSAEVADLLTLGLHHEQQHQELLCMDALHLLSLHPAWPAYKPDEGSADEGSADEGSADEGRADAGQSSAPAAGQVVAHATAPAPMNWFRHEGGLATIGQAESAPADRATFCFDNERPQHQVYLSPYEISDRLITCGEWLEFLEDGGYCRSEFWMAEGWALVAEQELAAPMYWRAEDTEWKVFGLAGKQPLNPQQPVSNISWFEADAFARWSGARLPTEAEWEVAANAPVAGAHLNLDVLAPRSAGSSPDSQQWFGELWQWTESSYRPYPGYRASSGAIGEYNGKFMMNQQVLRGSSFATPAGHARTTYRNFFAPAKSWMFSGVRLARDIP</sequence>
<dbReference type="InterPro" id="IPR042095">
    <property type="entry name" value="SUMF_sf"/>
</dbReference>
<dbReference type="PANTHER" id="PTHR23150">
    <property type="entry name" value="SULFATASE MODIFYING FACTOR 1, 2"/>
    <property type="match status" value="1"/>
</dbReference>
<feature type="domain" description="Sulfatase-modifying factor enzyme-like" evidence="2">
    <location>
        <begin position="228"/>
        <end position="366"/>
    </location>
</feature>
<proteinExistence type="predicted"/>
<protein>
    <submittedName>
        <fullName evidence="4">Unannotated protein</fullName>
    </submittedName>
</protein>
<organism evidence="4">
    <name type="scientific">freshwater metagenome</name>
    <dbReference type="NCBI Taxonomy" id="449393"/>
    <lineage>
        <taxon>unclassified sequences</taxon>
        <taxon>metagenomes</taxon>
        <taxon>ecological metagenomes</taxon>
    </lineage>
</organism>
<reference evidence="4" key="1">
    <citation type="submission" date="2020-05" db="EMBL/GenBank/DDBJ databases">
        <authorList>
            <person name="Chiriac C."/>
            <person name="Salcher M."/>
            <person name="Ghai R."/>
            <person name="Kavagutti S V."/>
        </authorList>
    </citation>
    <scope>NUCLEOTIDE SEQUENCE</scope>
</reference>
<evidence type="ECO:0000259" key="2">
    <source>
        <dbReference type="Pfam" id="PF03781"/>
    </source>
</evidence>
<dbReference type="Pfam" id="PF03781">
    <property type="entry name" value="FGE-sulfatase"/>
    <property type="match status" value="1"/>
</dbReference>
<feature type="compositionally biased region" description="Polar residues" evidence="1">
    <location>
        <begin position="1"/>
        <end position="25"/>
    </location>
</feature>
<evidence type="ECO:0000313" key="3">
    <source>
        <dbReference type="EMBL" id="CAB4982755.1"/>
    </source>
</evidence>
<dbReference type="EMBL" id="CAFBOG010000096">
    <property type="protein sequence ID" value="CAB4982755.1"/>
    <property type="molecule type" value="Genomic_DNA"/>
</dbReference>
<dbReference type="Gene3D" id="3.90.1580.10">
    <property type="entry name" value="paralog of FGE (formylglycine-generating enzyme)"/>
    <property type="match status" value="2"/>
</dbReference>
<gene>
    <name evidence="3" type="ORF">UFOPK3914_01113</name>
    <name evidence="4" type="ORF">UFOPK4354_00419</name>
</gene>
<name>A0A6J7UBM2_9ZZZZ</name>
<dbReference type="InterPro" id="IPR016187">
    <property type="entry name" value="CTDL_fold"/>
</dbReference>
<dbReference type="InterPro" id="IPR051043">
    <property type="entry name" value="Sulfatase_Mod_Factor_Kinase"/>
</dbReference>
<dbReference type="PANTHER" id="PTHR23150:SF36">
    <property type="entry name" value="HERCYNINE OXYGENASE"/>
    <property type="match status" value="1"/>
</dbReference>
<accession>A0A6J7UBM2</accession>
<dbReference type="SUPFAM" id="SSF56436">
    <property type="entry name" value="C-type lectin-like"/>
    <property type="match status" value="1"/>
</dbReference>